<evidence type="ECO:0000256" key="2">
    <source>
        <dbReference type="ARBA" id="ARBA00023002"/>
    </source>
</evidence>
<keyword evidence="2 4" id="KW-0560">Oxidoreductase</keyword>
<dbReference type="InterPro" id="IPR006139">
    <property type="entry name" value="D-isomer_2_OHA_DH_cat_dom"/>
</dbReference>
<feature type="domain" description="D-isomer specific 2-hydroxyacid dehydrogenase NAD-binding" evidence="6">
    <location>
        <begin position="114"/>
        <end position="290"/>
    </location>
</feature>
<dbReference type="InterPro" id="IPR006140">
    <property type="entry name" value="D-isomer_DH_NAD-bd"/>
</dbReference>
<evidence type="ECO:0000256" key="4">
    <source>
        <dbReference type="RuleBase" id="RU003719"/>
    </source>
</evidence>
<comment type="similarity">
    <text evidence="1 4">Belongs to the D-isomer specific 2-hydroxyacid dehydrogenase family.</text>
</comment>
<dbReference type="Pfam" id="PF02826">
    <property type="entry name" value="2-Hacid_dh_C"/>
    <property type="match status" value="1"/>
</dbReference>
<dbReference type="Proteomes" id="UP000723714">
    <property type="component" value="Unassembled WGS sequence"/>
</dbReference>
<dbReference type="CDD" id="cd05299">
    <property type="entry name" value="CtBP_dh"/>
    <property type="match status" value="1"/>
</dbReference>
<feature type="domain" description="D-isomer specific 2-hydroxyacid dehydrogenase catalytic" evidence="5">
    <location>
        <begin position="18"/>
        <end position="322"/>
    </location>
</feature>
<dbReference type="InterPro" id="IPR050418">
    <property type="entry name" value="D-iso_2-hydroxyacid_DH_PdxB"/>
</dbReference>
<gene>
    <name evidence="7" type="ORF">HGO97_005760</name>
</gene>
<accession>A0ABS6D151</accession>
<keyword evidence="3" id="KW-0520">NAD</keyword>
<evidence type="ECO:0000259" key="6">
    <source>
        <dbReference type="Pfam" id="PF02826"/>
    </source>
</evidence>
<evidence type="ECO:0000313" key="8">
    <source>
        <dbReference type="Proteomes" id="UP000723714"/>
    </source>
</evidence>
<organism evidence="7 8">
    <name type="scientific">Faecalicatena faecalis</name>
    <dbReference type="NCBI Taxonomy" id="2726362"/>
    <lineage>
        <taxon>Bacteria</taxon>
        <taxon>Bacillati</taxon>
        <taxon>Bacillota</taxon>
        <taxon>Clostridia</taxon>
        <taxon>Lachnospirales</taxon>
        <taxon>Lachnospiraceae</taxon>
        <taxon>Faecalicatena</taxon>
    </lineage>
</organism>
<dbReference type="RefSeq" id="WP_216240240.1">
    <property type="nucleotide sequence ID" value="NZ_JABACJ020000003.1"/>
</dbReference>
<protein>
    <submittedName>
        <fullName evidence="7">C-terminal binding protein</fullName>
    </submittedName>
</protein>
<dbReference type="Pfam" id="PF00389">
    <property type="entry name" value="2-Hacid_dh"/>
    <property type="match status" value="1"/>
</dbReference>
<evidence type="ECO:0000256" key="3">
    <source>
        <dbReference type="ARBA" id="ARBA00023027"/>
    </source>
</evidence>
<reference evidence="7 8" key="1">
    <citation type="submission" date="2021-06" db="EMBL/GenBank/DDBJ databases">
        <title>Faecalicatena sp. nov. isolated from porcine feces.</title>
        <authorList>
            <person name="Oh B.S."/>
            <person name="Lee J.H."/>
        </authorList>
    </citation>
    <scope>NUCLEOTIDE SEQUENCE [LARGE SCALE GENOMIC DNA]</scope>
    <source>
        <strain evidence="7 8">AGMB00832</strain>
    </source>
</reference>
<dbReference type="InterPro" id="IPR043322">
    <property type="entry name" value="CtBP"/>
</dbReference>
<evidence type="ECO:0000313" key="7">
    <source>
        <dbReference type="EMBL" id="MBU3875323.1"/>
    </source>
</evidence>
<evidence type="ECO:0000259" key="5">
    <source>
        <dbReference type="Pfam" id="PF00389"/>
    </source>
</evidence>
<dbReference type="EMBL" id="JABACJ020000003">
    <property type="protein sequence ID" value="MBU3875323.1"/>
    <property type="molecule type" value="Genomic_DNA"/>
</dbReference>
<dbReference type="PANTHER" id="PTHR43761:SF1">
    <property type="entry name" value="D-ISOMER SPECIFIC 2-HYDROXYACID DEHYDROGENASE CATALYTIC DOMAIN-CONTAINING PROTEIN-RELATED"/>
    <property type="match status" value="1"/>
</dbReference>
<proteinExistence type="inferred from homology"/>
<keyword evidence="8" id="KW-1185">Reference proteome</keyword>
<dbReference type="PANTHER" id="PTHR43761">
    <property type="entry name" value="D-ISOMER SPECIFIC 2-HYDROXYACID DEHYDROGENASE FAMILY PROTEIN (AFU_ORTHOLOGUE AFUA_1G13630)"/>
    <property type="match status" value="1"/>
</dbReference>
<comment type="caution">
    <text evidence="7">The sequence shown here is derived from an EMBL/GenBank/DDBJ whole genome shotgun (WGS) entry which is preliminary data.</text>
</comment>
<sequence length="324" mass="36015">MGTKKKIVMVNTEGVGKSVEEEYLARNGYTDYDLIRIDSEDDEDFFREAEDADGVIIVYANMNEEAFSRLKNCKVLTTQCIGVNNIDLAAATRHGVYVGNVPDYCIEEVAVHTVAMFLNCVRKIGIYDRSIRAGQWDVAVGKELHRTKGKTYGLISYGNIPRRIAELLKPFGIKVIAYDPYTKDSAFENGNVVRVDTLEELLAESDYISVHTPLLDSTRHMIGKEQFAAMKDGVMIIATGRGGVVDEEALKEAILSGKVAAAGIDVIEDEKECSSVLKGLEQVIMTPHAAYYSEEALVEVREKAISQIMEVLEENKKPTYLVNR</sequence>
<name>A0ABS6D151_9FIRM</name>
<evidence type="ECO:0000256" key="1">
    <source>
        <dbReference type="ARBA" id="ARBA00005854"/>
    </source>
</evidence>